<gene>
    <name evidence="3" type="ORF">HINF_LOCUS20438</name>
    <name evidence="2" type="ORF">HINF_LOCUS39256</name>
</gene>
<dbReference type="GO" id="GO:0032259">
    <property type="term" value="P:methylation"/>
    <property type="evidence" value="ECO:0007669"/>
    <property type="project" value="UniProtKB-KW"/>
</dbReference>
<keyword evidence="2" id="KW-0808">Transferase</keyword>
<evidence type="ECO:0000313" key="3">
    <source>
        <dbReference type="EMBL" id="CAL6007030.1"/>
    </source>
</evidence>
<dbReference type="SUPFAM" id="SSF53335">
    <property type="entry name" value="S-adenosyl-L-methionine-dependent methyltransferases"/>
    <property type="match status" value="1"/>
</dbReference>
<evidence type="ECO:0000259" key="1">
    <source>
        <dbReference type="Pfam" id="PF13679"/>
    </source>
</evidence>
<sequence length="412" mass="47415">MKSLEEYIRRYYYLYKLCDYDLYFQDNNWLVDVSEGGLQQIKQFSICDNSDISHYFSKLEDLCPESDLISDTVKVQIPSDCNIVSDQLFQSMNARKSSQIELLSTLISQNIDLKISTQIVDLGGGVGHLANLLQQKTNLKTIVLERDQQFTSKGQNLYKNLSFITKTITDESSFDQLFPPSVICGLHTCGSFGVHLIQMFISSSAQFNLMVQVPCCYQTISIENFLVSKRFSDLKAFLIEKNVNFRSFLNLCCCDQTKNLSLTAEQIKTINKAKHRRMIYEKVNKILTDEIGQQMIAKRSRIQSDDLEGYFKQQFETLIGKEFKLKKNMNEYLIEAYGTSNIAEINKEFAFEKYEPMLIKIFNMQTVVCRAFEKLIIADRICLLEEAGYQVKTQILCSAADSPRNIVLVIKK</sequence>
<dbReference type="Pfam" id="PF13679">
    <property type="entry name" value="Methyltransf_32"/>
    <property type="match status" value="1"/>
</dbReference>
<accession>A0AA86UH37</accession>
<reference evidence="3 4" key="2">
    <citation type="submission" date="2024-07" db="EMBL/GenBank/DDBJ databases">
        <authorList>
            <person name="Akdeniz Z."/>
        </authorList>
    </citation>
    <scope>NUCLEOTIDE SEQUENCE [LARGE SCALE GENOMIC DNA]</scope>
</reference>
<dbReference type="AlphaFoldDB" id="A0AA86UH37"/>
<dbReference type="EMBL" id="CATOUU010000825">
    <property type="protein sequence ID" value="CAI9951611.1"/>
    <property type="molecule type" value="Genomic_DNA"/>
</dbReference>
<dbReference type="GO" id="GO:0008168">
    <property type="term" value="F:methyltransferase activity"/>
    <property type="evidence" value="ECO:0007669"/>
    <property type="project" value="UniProtKB-KW"/>
</dbReference>
<comment type="caution">
    <text evidence="2">The sequence shown here is derived from an EMBL/GenBank/DDBJ whole genome shotgun (WGS) entry which is preliminary data.</text>
</comment>
<dbReference type="InterPro" id="IPR025714">
    <property type="entry name" value="Methyltranfer_dom"/>
</dbReference>
<dbReference type="EMBL" id="CAXDID020000055">
    <property type="protein sequence ID" value="CAL6007030.1"/>
    <property type="molecule type" value="Genomic_DNA"/>
</dbReference>
<evidence type="ECO:0000313" key="2">
    <source>
        <dbReference type="EMBL" id="CAI9951611.1"/>
    </source>
</evidence>
<dbReference type="Proteomes" id="UP001642409">
    <property type="component" value="Unassembled WGS sequence"/>
</dbReference>
<reference evidence="2" key="1">
    <citation type="submission" date="2023-06" db="EMBL/GenBank/DDBJ databases">
        <authorList>
            <person name="Kurt Z."/>
        </authorList>
    </citation>
    <scope>NUCLEOTIDE SEQUENCE</scope>
</reference>
<dbReference type="PANTHER" id="PTHR12496:SF0">
    <property type="entry name" value="METHYLTRANSFERASE DOMAIN-CONTAINING PROTEIN"/>
    <property type="match status" value="1"/>
</dbReference>
<protein>
    <submittedName>
        <fullName evidence="2">Methyltransferase domain-containing protein</fullName>
    </submittedName>
    <submittedName>
        <fullName evidence="3">Methyltransferase_domain-containing protein</fullName>
    </submittedName>
</protein>
<proteinExistence type="predicted"/>
<keyword evidence="2" id="KW-0489">Methyltransferase</keyword>
<name>A0AA86UH37_9EUKA</name>
<organism evidence="2">
    <name type="scientific">Hexamita inflata</name>
    <dbReference type="NCBI Taxonomy" id="28002"/>
    <lineage>
        <taxon>Eukaryota</taxon>
        <taxon>Metamonada</taxon>
        <taxon>Diplomonadida</taxon>
        <taxon>Hexamitidae</taxon>
        <taxon>Hexamitinae</taxon>
        <taxon>Hexamita</taxon>
    </lineage>
</organism>
<dbReference type="PANTHER" id="PTHR12496">
    <property type="entry name" value="CGI-41 METHYLTRANSFERASE"/>
    <property type="match status" value="1"/>
</dbReference>
<keyword evidence="4" id="KW-1185">Reference proteome</keyword>
<evidence type="ECO:0000313" key="4">
    <source>
        <dbReference type="Proteomes" id="UP001642409"/>
    </source>
</evidence>
<feature type="domain" description="Methyltransferase" evidence="1">
    <location>
        <begin position="95"/>
        <end position="221"/>
    </location>
</feature>
<dbReference type="InterPro" id="IPR029063">
    <property type="entry name" value="SAM-dependent_MTases_sf"/>
</dbReference>
<dbReference type="InterPro" id="IPR052220">
    <property type="entry name" value="METTL25"/>
</dbReference>